<feature type="transmembrane region" description="Helical" evidence="1">
    <location>
        <begin position="7"/>
        <end position="26"/>
    </location>
</feature>
<dbReference type="Proteomes" id="UP001226720">
    <property type="component" value="Unassembled WGS sequence"/>
</dbReference>
<keyword evidence="1" id="KW-0812">Transmembrane</keyword>
<evidence type="ECO:0000313" key="3">
    <source>
        <dbReference type="Proteomes" id="UP001226720"/>
    </source>
</evidence>
<evidence type="ECO:0008006" key="4">
    <source>
        <dbReference type="Google" id="ProtNLM"/>
    </source>
</evidence>
<organism evidence="2 3">
    <name type="scientific">Guptibacillus hwajinpoensis</name>
    <dbReference type="NCBI Taxonomy" id="208199"/>
    <lineage>
        <taxon>Bacteria</taxon>
        <taxon>Bacillati</taxon>
        <taxon>Bacillota</taxon>
        <taxon>Bacilli</taxon>
        <taxon>Bacillales</taxon>
        <taxon>Guptibacillaceae</taxon>
        <taxon>Guptibacillus</taxon>
    </lineage>
</organism>
<keyword evidence="3" id="KW-1185">Reference proteome</keyword>
<sequence length="55" mass="6416">MDKVEKLIIKLIMIQFIFLLISQVLLTQDEFRIYLSKALYYEGVVKGLPPGTTRQ</sequence>
<keyword evidence="1" id="KW-0472">Membrane</keyword>
<comment type="caution">
    <text evidence="2">The sequence shown here is derived from an EMBL/GenBank/DDBJ whole genome shotgun (WGS) entry which is preliminary data.</text>
</comment>
<name>A0ABU0JY05_9BACL</name>
<evidence type="ECO:0000256" key="1">
    <source>
        <dbReference type="SAM" id="Phobius"/>
    </source>
</evidence>
<dbReference type="InterPro" id="IPR035281">
    <property type="entry name" value="DUF5359"/>
</dbReference>
<proteinExistence type="predicted"/>
<dbReference type="RefSeq" id="WP_161797315.1">
    <property type="nucleotide sequence ID" value="NZ_CP119526.1"/>
</dbReference>
<dbReference type="GeneID" id="301325898"/>
<dbReference type="Pfam" id="PF17313">
    <property type="entry name" value="DUF5359"/>
    <property type="match status" value="1"/>
</dbReference>
<evidence type="ECO:0000313" key="2">
    <source>
        <dbReference type="EMBL" id="MDQ0481956.1"/>
    </source>
</evidence>
<gene>
    <name evidence="2" type="ORF">QO000_000909</name>
</gene>
<keyword evidence="1" id="KW-1133">Transmembrane helix</keyword>
<accession>A0ABU0JY05</accession>
<reference evidence="2" key="1">
    <citation type="submission" date="2023-07" db="EMBL/GenBank/DDBJ databases">
        <title>Genomic Encyclopedia of Type Strains, Phase IV (KMG-IV): sequencing the most valuable type-strain genomes for metagenomic binning, comparative biology and taxonomic classification.</title>
        <authorList>
            <person name="Goeker M."/>
        </authorList>
    </citation>
    <scope>NUCLEOTIDE SEQUENCE [LARGE SCALE GENOMIC DNA]</scope>
    <source>
        <strain evidence="2">JSM 076093</strain>
    </source>
</reference>
<dbReference type="EMBL" id="JAUSWM010000001">
    <property type="protein sequence ID" value="MDQ0481956.1"/>
    <property type="molecule type" value="Genomic_DNA"/>
</dbReference>
<protein>
    <recommendedName>
        <fullName evidence="4">YpfB family protein</fullName>
    </recommendedName>
</protein>